<keyword evidence="7" id="KW-0446">Lipid-binding</keyword>
<dbReference type="InterPro" id="IPR000566">
    <property type="entry name" value="Lipocln_cytosolic_FA-bd_dom"/>
</dbReference>
<organism evidence="12">
    <name type="scientific">Notodromas monacha</name>
    <dbReference type="NCBI Taxonomy" id="399045"/>
    <lineage>
        <taxon>Eukaryota</taxon>
        <taxon>Metazoa</taxon>
        <taxon>Ecdysozoa</taxon>
        <taxon>Arthropoda</taxon>
        <taxon>Crustacea</taxon>
        <taxon>Oligostraca</taxon>
        <taxon>Ostracoda</taxon>
        <taxon>Podocopa</taxon>
        <taxon>Podocopida</taxon>
        <taxon>Cypridocopina</taxon>
        <taxon>Cypridoidea</taxon>
        <taxon>Cyprididae</taxon>
        <taxon>Notodromas</taxon>
    </lineage>
</organism>
<gene>
    <name evidence="12" type="ORF">NMOB1V02_LOCUS9870</name>
</gene>
<evidence type="ECO:0000313" key="12">
    <source>
        <dbReference type="EMBL" id="CAD7282241.1"/>
    </source>
</evidence>
<evidence type="ECO:0000256" key="2">
    <source>
        <dbReference type="ARBA" id="ARBA00006889"/>
    </source>
</evidence>
<dbReference type="PANTHER" id="PTHR10612">
    <property type="entry name" value="APOLIPOPROTEIN D"/>
    <property type="match status" value="1"/>
</dbReference>
<keyword evidence="6 10" id="KW-0732">Signal</keyword>
<keyword evidence="13" id="KW-1185">Reference proteome</keyword>
<evidence type="ECO:0000256" key="6">
    <source>
        <dbReference type="ARBA" id="ARBA00022729"/>
    </source>
</evidence>
<comment type="subcellular location">
    <subcellularLocation>
        <location evidence="1">Secreted</location>
    </subcellularLocation>
</comment>
<evidence type="ECO:0000313" key="13">
    <source>
        <dbReference type="Proteomes" id="UP000678499"/>
    </source>
</evidence>
<dbReference type="PRINTS" id="PR01273">
    <property type="entry name" value="INVTBRTCOLOR"/>
</dbReference>
<dbReference type="OrthoDB" id="6339451at2759"/>
<dbReference type="InterPro" id="IPR012674">
    <property type="entry name" value="Calycin"/>
</dbReference>
<dbReference type="GO" id="GO:0006629">
    <property type="term" value="P:lipid metabolic process"/>
    <property type="evidence" value="ECO:0007669"/>
    <property type="project" value="TreeGrafter"/>
</dbReference>
<dbReference type="InterPro" id="IPR003057">
    <property type="entry name" value="Invtbrt_color"/>
</dbReference>
<reference evidence="12" key="1">
    <citation type="submission" date="2020-11" db="EMBL/GenBank/DDBJ databases">
        <authorList>
            <person name="Tran Van P."/>
        </authorList>
    </citation>
    <scope>NUCLEOTIDE SEQUENCE</scope>
</reference>
<evidence type="ECO:0000256" key="3">
    <source>
        <dbReference type="ARBA" id="ARBA00019890"/>
    </source>
</evidence>
<dbReference type="Pfam" id="PF08212">
    <property type="entry name" value="Lipocalin_2"/>
    <property type="match status" value="1"/>
</dbReference>
<evidence type="ECO:0000256" key="9">
    <source>
        <dbReference type="ARBA" id="ARBA00023180"/>
    </source>
</evidence>
<protein>
    <recommendedName>
        <fullName evidence="3">Apolipoprotein D</fullName>
    </recommendedName>
</protein>
<dbReference type="PIRSF" id="PIRSF036893">
    <property type="entry name" value="Lipocalin_ApoD"/>
    <property type="match status" value="1"/>
</dbReference>
<feature type="chain" id="PRO_5036522231" description="Apolipoprotein D" evidence="10">
    <location>
        <begin position="20"/>
        <end position="194"/>
    </location>
</feature>
<keyword evidence="5" id="KW-0964">Secreted</keyword>
<proteinExistence type="inferred from homology"/>
<feature type="signal peptide" evidence="10">
    <location>
        <begin position="1"/>
        <end position="19"/>
    </location>
</feature>
<dbReference type="Proteomes" id="UP000678499">
    <property type="component" value="Unassembled WGS sequence"/>
</dbReference>
<evidence type="ECO:0000256" key="7">
    <source>
        <dbReference type="ARBA" id="ARBA00023121"/>
    </source>
</evidence>
<name>A0A7R9BXC3_9CRUS</name>
<dbReference type="AlphaFoldDB" id="A0A7R9BXC3"/>
<dbReference type="SUPFAM" id="SSF50814">
    <property type="entry name" value="Lipocalins"/>
    <property type="match status" value="1"/>
</dbReference>
<dbReference type="InterPro" id="IPR022271">
    <property type="entry name" value="Lipocalin_ApoD"/>
</dbReference>
<dbReference type="FunFam" id="2.40.128.20:FF:000003">
    <property type="entry name" value="Apolipoprotein D"/>
    <property type="match status" value="1"/>
</dbReference>
<sequence length="194" mass="21496">MGKLALGLLLALGFAATSALSLPKYRISPRACPSFTTKPDFEVVPYLGEWFEQKTFPSPFQDHFSCVRARYSPLDDGTVEVYNVATNLDGEPEVILGYAYQANPEAEPGMLSVVFPGTPGGMYAVLDTDYVNYAAVYSCQDLGPLYLEFAWVLAREVNATQEVVDEALSKFEQFQIDISKFYDTQHPASCVYDP</sequence>
<dbReference type="GO" id="GO:0000302">
    <property type="term" value="P:response to reactive oxygen species"/>
    <property type="evidence" value="ECO:0007669"/>
    <property type="project" value="TreeGrafter"/>
</dbReference>
<comment type="similarity">
    <text evidence="2 10">Belongs to the calycin superfamily. Lipocalin family.</text>
</comment>
<evidence type="ECO:0000256" key="4">
    <source>
        <dbReference type="ARBA" id="ARBA00022448"/>
    </source>
</evidence>
<dbReference type="EMBL" id="OA885674">
    <property type="protein sequence ID" value="CAD7282241.1"/>
    <property type="molecule type" value="Genomic_DNA"/>
</dbReference>
<dbReference type="PANTHER" id="PTHR10612:SF62">
    <property type="entry name" value="LIPOCALIN_CYTOSOLIC FATTY-ACID BINDING DOMAIN-CONTAINING PROTEIN"/>
    <property type="match status" value="1"/>
</dbReference>
<evidence type="ECO:0000259" key="11">
    <source>
        <dbReference type="Pfam" id="PF08212"/>
    </source>
</evidence>
<evidence type="ECO:0000256" key="8">
    <source>
        <dbReference type="ARBA" id="ARBA00023157"/>
    </source>
</evidence>
<keyword evidence="4" id="KW-0813">Transport</keyword>
<evidence type="ECO:0000256" key="10">
    <source>
        <dbReference type="PIRNR" id="PIRNR036893"/>
    </source>
</evidence>
<evidence type="ECO:0000256" key="1">
    <source>
        <dbReference type="ARBA" id="ARBA00004613"/>
    </source>
</evidence>
<dbReference type="Gene3D" id="2.40.128.20">
    <property type="match status" value="1"/>
</dbReference>
<evidence type="ECO:0000256" key="5">
    <source>
        <dbReference type="ARBA" id="ARBA00022525"/>
    </source>
</evidence>
<keyword evidence="9" id="KW-0325">Glycoprotein</keyword>
<feature type="domain" description="Lipocalin/cytosolic fatty-acid binding" evidence="11">
    <location>
        <begin position="44"/>
        <end position="184"/>
    </location>
</feature>
<dbReference type="GO" id="GO:0008289">
    <property type="term" value="F:lipid binding"/>
    <property type="evidence" value="ECO:0007669"/>
    <property type="project" value="UniProtKB-KW"/>
</dbReference>
<keyword evidence="8" id="KW-1015">Disulfide bond</keyword>
<dbReference type="EMBL" id="CAJPEX010003637">
    <property type="protein sequence ID" value="CAG0922393.1"/>
    <property type="molecule type" value="Genomic_DNA"/>
</dbReference>
<dbReference type="GO" id="GO:0005737">
    <property type="term" value="C:cytoplasm"/>
    <property type="evidence" value="ECO:0007669"/>
    <property type="project" value="TreeGrafter"/>
</dbReference>
<dbReference type="GO" id="GO:0031409">
    <property type="term" value="F:pigment binding"/>
    <property type="evidence" value="ECO:0007669"/>
    <property type="project" value="InterPro"/>
</dbReference>
<dbReference type="GO" id="GO:0005576">
    <property type="term" value="C:extracellular region"/>
    <property type="evidence" value="ECO:0007669"/>
    <property type="project" value="UniProtKB-SubCell"/>
</dbReference>
<accession>A0A7R9BXC3</accession>